<accession>A0AAQ3MUT5</accession>
<proteinExistence type="predicted"/>
<evidence type="ECO:0000313" key="2">
    <source>
        <dbReference type="Proteomes" id="UP001374535"/>
    </source>
</evidence>
<dbReference type="Proteomes" id="UP001374535">
    <property type="component" value="Chromosome 9"/>
</dbReference>
<sequence>MPGFEDLTSRKIEQNEIGILILLFSFLTDKSNWKIVPKAVITRSYKIIANNLIQVKPKLQNSKGGGRLILNQRSIKPKSWYICEDMMKSQQHPLLETGSGPPMLLLLIGFSFRCLLVLPFRDGVLHADEKQQSPKESHILLGIILYLANKCKNTSGNIVLKIKFLKKVTSLTCVNLMKS</sequence>
<protein>
    <submittedName>
        <fullName evidence="1">Uncharacterized protein</fullName>
    </submittedName>
</protein>
<dbReference type="AlphaFoldDB" id="A0AAQ3MUT5"/>
<name>A0AAQ3MUT5_VIGMU</name>
<reference evidence="1 2" key="1">
    <citation type="journal article" date="2023" name="Life. Sci Alliance">
        <title>Evolutionary insights into 3D genome organization and epigenetic landscape of Vigna mungo.</title>
        <authorList>
            <person name="Junaid A."/>
            <person name="Singh B."/>
            <person name="Bhatia S."/>
        </authorList>
    </citation>
    <scope>NUCLEOTIDE SEQUENCE [LARGE SCALE GENOMIC DNA]</scope>
    <source>
        <strain evidence="1">Urdbean</strain>
    </source>
</reference>
<organism evidence="1 2">
    <name type="scientific">Vigna mungo</name>
    <name type="common">Black gram</name>
    <name type="synonym">Phaseolus mungo</name>
    <dbReference type="NCBI Taxonomy" id="3915"/>
    <lineage>
        <taxon>Eukaryota</taxon>
        <taxon>Viridiplantae</taxon>
        <taxon>Streptophyta</taxon>
        <taxon>Embryophyta</taxon>
        <taxon>Tracheophyta</taxon>
        <taxon>Spermatophyta</taxon>
        <taxon>Magnoliopsida</taxon>
        <taxon>eudicotyledons</taxon>
        <taxon>Gunneridae</taxon>
        <taxon>Pentapetalae</taxon>
        <taxon>rosids</taxon>
        <taxon>fabids</taxon>
        <taxon>Fabales</taxon>
        <taxon>Fabaceae</taxon>
        <taxon>Papilionoideae</taxon>
        <taxon>50 kb inversion clade</taxon>
        <taxon>NPAAA clade</taxon>
        <taxon>indigoferoid/millettioid clade</taxon>
        <taxon>Phaseoleae</taxon>
        <taxon>Vigna</taxon>
    </lineage>
</organism>
<gene>
    <name evidence="1" type="ORF">V8G54_029582</name>
</gene>
<keyword evidence="2" id="KW-1185">Reference proteome</keyword>
<evidence type="ECO:0000313" key="1">
    <source>
        <dbReference type="EMBL" id="WVY97431.1"/>
    </source>
</evidence>
<dbReference type="EMBL" id="CP144692">
    <property type="protein sequence ID" value="WVY97431.1"/>
    <property type="molecule type" value="Genomic_DNA"/>
</dbReference>